<dbReference type="Gene3D" id="3.80.10.10">
    <property type="entry name" value="Ribonuclease Inhibitor"/>
    <property type="match status" value="1"/>
</dbReference>
<evidence type="ECO:0000256" key="6">
    <source>
        <dbReference type="ARBA" id="ARBA00023180"/>
    </source>
</evidence>
<dbReference type="PROSITE" id="PS50011">
    <property type="entry name" value="PROTEIN_KINASE_DOM"/>
    <property type="match status" value="1"/>
</dbReference>
<dbReference type="Gene3D" id="1.10.510.10">
    <property type="entry name" value="Transferase(Phosphotransferase) domain 1"/>
    <property type="match status" value="1"/>
</dbReference>
<evidence type="ECO:0000256" key="4">
    <source>
        <dbReference type="ARBA" id="ARBA00022737"/>
    </source>
</evidence>
<evidence type="ECO:0000313" key="9">
    <source>
        <dbReference type="EMBL" id="OWZ08313.1"/>
    </source>
</evidence>
<dbReference type="SUPFAM" id="SSF56112">
    <property type="entry name" value="Protein kinase-like (PK-like)"/>
    <property type="match status" value="1"/>
</dbReference>
<gene>
    <name evidence="9" type="ORF">PHMEG_00019163</name>
</gene>
<dbReference type="AlphaFoldDB" id="A0A225VS95"/>
<keyword evidence="7" id="KW-0812">Transmembrane</keyword>
<feature type="transmembrane region" description="Helical" evidence="7">
    <location>
        <begin position="347"/>
        <end position="369"/>
    </location>
</feature>
<sequence length="734" mass="81071">MSNCTRNETALTTQCNSLCPIGRPCVAYAGVDEGKCLSDFSTFGNCTADDFCTYECFANGPDDFAANGAIDFSTYTFFIPFGDEPSEQELKWSSEQEAEANAELATVANLTTEYPSKSNDALQHIEPLTFMTSTTAVVLAGGSSVFGVRGKVAKMQLPQQLFAGNTQLQAVTLANLGLEQILTSSLPSGLMNLTISNCLMESYPEDLKDMFDLGNLDLSKNYYGYFPDDLELPRLQTLNLSDNNIAGLPDSLSSLTSLDIANNKFTSIPAGIFSMTALQRLDLRGNNFTGVTFTTEQLNFLQNLDELNVDTFGAAACNTTEELQTSSNNVTVCVTGDDEDNSSSNKALIAGVMAAVIVIFVILAIIFVFRCLRHRAMAMKPESEVINLRRELISPTGKPPPYSHQLSAERYSIESDTRDSPPRPRFPYEEELGALLINADELEYIRKLDSNRHHDHRVTFLTRFRESRFLVCKRLQQEHLDDPSETKKFAEEIHLAASLDHPRIVALVGVIWSRMYGLEALFECMEGGDLRSHLAGVEDNNDLRSWRSQSAWKLQVAFDVAEALAYAHSFSPTLVHRDLTSRSILLSKPPECRARLDDFVMQHQNSSNMSTIGLSFREERWLAPEVVTGTADYSPAADVYAFGVILSEIDTHALPYENVQGVVSGSQPMSDVDILQLVASGKLHPVFTLGCPTGVRELAEKCLSFEAADRPTALQVVIVLRTLLAEDRRTSYTI</sequence>
<keyword evidence="2" id="KW-0433">Leucine-rich repeat</keyword>
<keyword evidence="3" id="KW-0732">Signal</keyword>
<feature type="domain" description="Protein kinase" evidence="8">
    <location>
        <begin position="442"/>
        <end position="724"/>
    </location>
</feature>
<dbReference type="PANTHER" id="PTHR45974:SF266">
    <property type="entry name" value="LEUCINE-RICH REPEAT RECEPTOR PROTEIN KINASE HPCA1"/>
    <property type="match status" value="1"/>
</dbReference>
<dbReference type="OrthoDB" id="1728874at2759"/>
<dbReference type="Pfam" id="PF13855">
    <property type="entry name" value="LRR_8"/>
    <property type="match status" value="1"/>
</dbReference>
<name>A0A225VS95_9STRA</name>
<keyword evidence="9" id="KW-0723">Serine/threonine-protein kinase</keyword>
<dbReference type="InterPro" id="IPR011009">
    <property type="entry name" value="Kinase-like_dom_sf"/>
</dbReference>
<dbReference type="GO" id="GO:0016020">
    <property type="term" value="C:membrane"/>
    <property type="evidence" value="ECO:0007669"/>
    <property type="project" value="UniProtKB-SubCell"/>
</dbReference>
<keyword evidence="5 7" id="KW-0472">Membrane</keyword>
<dbReference type="GO" id="GO:0004674">
    <property type="term" value="F:protein serine/threonine kinase activity"/>
    <property type="evidence" value="ECO:0007669"/>
    <property type="project" value="UniProtKB-KW"/>
</dbReference>
<evidence type="ECO:0000256" key="7">
    <source>
        <dbReference type="SAM" id="Phobius"/>
    </source>
</evidence>
<evidence type="ECO:0000256" key="2">
    <source>
        <dbReference type="ARBA" id="ARBA00022614"/>
    </source>
</evidence>
<evidence type="ECO:0000256" key="1">
    <source>
        <dbReference type="ARBA" id="ARBA00004370"/>
    </source>
</evidence>
<protein>
    <submittedName>
        <fullName evidence="9">Serine/threonine protein kinase</fullName>
    </submittedName>
</protein>
<reference evidence="10" key="1">
    <citation type="submission" date="2017-03" db="EMBL/GenBank/DDBJ databases">
        <title>Phytopthora megakarya and P. palmivora, two closely related causual agents of cacao black pod achieved similar genome size and gene model numbers by different mechanisms.</title>
        <authorList>
            <person name="Ali S."/>
            <person name="Shao J."/>
            <person name="Larry D.J."/>
            <person name="Kronmiller B."/>
            <person name="Shen D."/>
            <person name="Strem M.D."/>
            <person name="Melnick R.L."/>
            <person name="Guiltinan M.J."/>
            <person name="Tyler B.M."/>
            <person name="Meinhardt L.W."/>
            <person name="Bailey B.A."/>
        </authorList>
    </citation>
    <scope>NUCLEOTIDE SEQUENCE [LARGE SCALE GENOMIC DNA]</scope>
    <source>
        <strain evidence="10">zdho120</strain>
    </source>
</reference>
<proteinExistence type="predicted"/>
<dbReference type="PROSITE" id="PS51450">
    <property type="entry name" value="LRR"/>
    <property type="match status" value="1"/>
</dbReference>
<comment type="caution">
    <text evidence="9">The sequence shown here is derived from an EMBL/GenBank/DDBJ whole genome shotgun (WGS) entry which is preliminary data.</text>
</comment>
<evidence type="ECO:0000256" key="3">
    <source>
        <dbReference type="ARBA" id="ARBA00022729"/>
    </source>
</evidence>
<dbReference type="PANTHER" id="PTHR45974">
    <property type="entry name" value="RECEPTOR-LIKE PROTEIN 55"/>
    <property type="match status" value="1"/>
</dbReference>
<accession>A0A225VS95</accession>
<keyword evidence="9" id="KW-0418">Kinase</keyword>
<dbReference type="InterPro" id="IPR000719">
    <property type="entry name" value="Prot_kinase_dom"/>
</dbReference>
<keyword evidence="7" id="KW-1133">Transmembrane helix</keyword>
<dbReference type="STRING" id="4795.A0A225VS95"/>
<dbReference type="EMBL" id="NBNE01003197">
    <property type="protein sequence ID" value="OWZ08313.1"/>
    <property type="molecule type" value="Genomic_DNA"/>
</dbReference>
<evidence type="ECO:0000256" key="5">
    <source>
        <dbReference type="ARBA" id="ARBA00023136"/>
    </source>
</evidence>
<comment type="subcellular location">
    <subcellularLocation>
        <location evidence="1">Membrane</location>
    </subcellularLocation>
</comment>
<dbReference type="InterPro" id="IPR003591">
    <property type="entry name" value="Leu-rich_rpt_typical-subtyp"/>
</dbReference>
<keyword evidence="4" id="KW-0677">Repeat</keyword>
<dbReference type="Pfam" id="PF07714">
    <property type="entry name" value="PK_Tyr_Ser-Thr"/>
    <property type="match status" value="1"/>
</dbReference>
<evidence type="ECO:0000313" key="10">
    <source>
        <dbReference type="Proteomes" id="UP000198211"/>
    </source>
</evidence>
<evidence type="ECO:0000259" key="8">
    <source>
        <dbReference type="PROSITE" id="PS50011"/>
    </source>
</evidence>
<dbReference type="InterPro" id="IPR001245">
    <property type="entry name" value="Ser-Thr/Tyr_kinase_cat_dom"/>
</dbReference>
<dbReference type="Proteomes" id="UP000198211">
    <property type="component" value="Unassembled WGS sequence"/>
</dbReference>
<keyword evidence="9" id="KW-0808">Transferase</keyword>
<dbReference type="InterPro" id="IPR001611">
    <property type="entry name" value="Leu-rich_rpt"/>
</dbReference>
<dbReference type="SUPFAM" id="SSF52058">
    <property type="entry name" value="L domain-like"/>
    <property type="match status" value="1"/>
</dbReference>
<dbReference type="GO" id="GO:0005524">
    <property type="term" value="F:ATP binding"/>
    <property type="evidence" value="ECO:0007669"/>
    <property type="project" value="InterPro"/>
</dbReference>
<keyword evidence="10" id="KW-1185">Reference proteome</keyword>
<dbReference type="InterPro" id="IPR032675">
    <property type="entry name" value="LRR_dom_sf"/>
</dbReference>
<organism evidence="9 10">
    <name type="scientific">Phytophthora megakarya</name>
    <dbReference type="NCBI Taxonomy" id="4795"/>
    <lineage>
        <taxon>Eukaryota</taxon>
        <taxon>Sar</taxon>
        <taxon>Stramenopiles</taxon>
        <taxon>Oomycota</taxon>
        <taxon>Peronosporomycetes</taxon>
        <taxon>Peronosporales</taxon>
        <taxon>Peronosporaceae</taxon>
        <taxon>Phytophthora</taxon>
    </lineage>
</organism>
<dbReference type="SMART" id="SM00369">
    <property type="entry name" value="LRR_TYP"/>
    <property type="match status" value="3"/>
</dbReference>
<keyword evidence="6" id="KW-0325">Glycoprotein</keyword>